<name>A0AA44J2I2_9HYPH</name>
<dbReference type="AlphaFoldDB" id="A0AA44J2I2"/>
<proteinExistence type="predicted"/>
<organism evidence="1 2">
    <name type="scientific">Agrobacterium pusense</name>
    <dbReference type="NCBI Taxonomy" id="648995"/>
    <lineage>
        <taxon>Bacteria</taxon>
        <taxon>Pseudomonadati</taxon>
        <taxon>Pseudomonadota</taxon>
        <taxon>Alphaproteobacteria</taxon>
        <taxon>Hyphomicrobiales</taxon>
        <taxon>Rhizobiaceae</taxon>
        <taxon>Rhizobium/Agrobacterium group</taxon>
        <taxon>Agrobacterium</taxon>
    </lineage>
</organism>
<sequence>MNEQDMMTAILKRRLGELEMEIIQRELVIAQRDEELLHRAGEIQKLNALLQDTVSQNETRL</sequence>
<comment type="caution">
    <text evidence="1">The sequence shown here is derived from an EMBL/GenBank/DDBJ whole genome shotgun (WGS) entry which is preliminary data.</text>
</comment>
<evidence type="ECO:0000313" key="2">
    <source>
        <dbReference type="Proteomes" id="UP001155820"/>
    </source>
</evidence>
<dbReference type="Proteomes" id="UP001155820">
    <property type="component" value="Unassembled WGS sequence"/>
</dbReference>
<dbReference type="RefSeq" id="WP_172874219.1">
    <property type="nucleotide sequence ID" value="NZ_JABRWL010000006.1"/>
</dbReference>
<accession>A0AA44J2I2</accession>
<evidence type="ECO:0000313" key="1">
    <source>
        <dbReference type="EMBL" id="NRF22885.1"/>
    </source>
</evidence>
<gene>
    <name evidence="1" type="ORF">FOB26_27915</name>
</gene>
<protein>
    <submittedName>
        <fullName evidence="1">Uncharacterized protein</fullName>
    </submittedName>
</protein>
<keyword evidence="2" id="KW-1185">Reference proteome</keyword>
<reference evidence="1" key="1">
    <citation type="submission" date="2019-07" db="EMBL/GenBank/DDBJ databases">
        <title>FDA dAtabase for Regulatory Grade micrObial Sequences (FDA-ARGOS): Supporting development and validation of Infectious Disease Dx tests.</title>
        <authorList>
            <person name="Bachman M."/>
            <person name="Young C."/>
            <person name="Tallon L."/>
            <person name="Sadzewicz L."/>
            <person name="Vavikolanu K."/>
            <person name="Mehta A."/>
            <person name="Aluvathingal J."/>
            <person name="Nadendla S."/>
            <person name="Nandy P."/>
            <person name="Geyer C."/>
            <person name="Yan Y."/>
            <person name="Sichtig H."/>
        </authorList>
    </citation>
    <scope>NUCLEOTIDE SEQUENCE</scope>
    <source>
        <strain evidence="1">FDAARGOS_618</strain>
    </source>
</reference>
<dbReference type="EMBL" id="JABRWM010000006">
    <property type="protein sequence ID" value="NRF22885.1"/>
    <property type="molecule type" value="Genomic_DNA"/>
</dbReference>